<feature type="repeat" description="TPR" evidence="6">
    <location>
        <begin position="60"/>
        <end position="93"/>
    </location>
</feature>
<feature type="region of interest" description="Disordered" evidence="7">
    <location>
        <begin position="1719"/>
        <end position="1784"/>
    </location>
</feature>
<feature type="domain" description="RanBD1" evidence="8">
    <location>
        <begin position="2478"/>
        <end position="2615"/>
    </location>
</feature>
<feature type="compositionally biased region" description="Polar residues" evidence="7">
    <location>
        <begin position="1331"/>
        <end position="1360"/>
    </location>
</feature>
<evidence type="ECO:0000256" key="6">
    <source>
        <dbReference type="PROSITE-ProRule" id="PRU00339"/>
    </source>
</evidence>
<feature type="compositionally biased region" description="Basic and acidic residues" evidence="7">
    <location>
        <begin position="1392"/>
        <end position="1405"/>
    </location>
</feature>
<feature type="region of interest" description="Disordered" evidence="7">
    <location>
        <begin position="1388"/>
        <end position="1451"/>
    </location>
</feature>
<keyword evidence="6" id="KW-0802">TPR repeat</keyword>
<evidence type="ECO:0000259" key="8">
    <source>
        <dbReference type="PROSITE" id="PS50196"/>
    </source>
</evidence>
<dbReference type="InterPro" id="IPR001876">
    <property type="entry name" value="Znf_RanBP2"/>
</dbReference>
<dbReference type="InterPro" id="IPR011993">
    <property type="entry name" value="PH-like_dom_sf"/>
</dbReference>
<feature type="domain" description="RanBP2-type" evidence="9">
    <location>
        <begin position="1695"/>
        <end position="1724"/>
    </location>
</feature>
<organism evidence="10 11">
    <name type="scientific">Apolygus lucorum</name>
    <name type="common">Small green plant bug</name>
    <name type="synonym">Lygocoris lucorum</name>
    <dbReference type="NCBI Taxonomy" id="248454"/>
    <lineage>
        <taxon>Eukaryota</taxon>
        <taxon>Metazoa</taxon>
        <taxon>Ecdysozoa</taxon>
        <taxon>Arthropoda</taxon>
        <taxon>Hexapoda</taxon>
        <taxon>Insecta</taxon>
        <taxon>Pterygota</taxon>
        <taxon>Neoptera</taxon>
        <taxon>Paraneoptera</taxon>
        <taxon>Hemiptera</taxon>
        <taxon>Heteroptera</taxon>
        <taxon>Panheteroptera</taxon>
        <taxon>Cimicomorpha</taxon>
        <taxon>Miridae</taxon>
        <taxon>Mirini</taxon>
        <taxon>Apolygus</taxon>
    </lineage>
</organism>
<dbReference type="FunFam" id="2.30.29.30:FF:000018">
    <property type="entry name" value="E3 SUMO-protein ligase RanBP2"/>
    <property type="match status" value="4"/>
</dbReference>
<dbReference type="PROSITE" id="PS01358">
    <property type="entry name" value="ZF_RANBP2_1"/>
    <property type="match status" value="3"/>
</dbReference>
<dbReference type="PANTHER" id="PTHR23138">
    <property type="entry name" value="RAN BINDING PROTEIN"/>
    <property type="match status" value="1"/>
</dbReference>
<dbReference type="OrthoDB" id="2357150at2759"/>
<dbReference type="GO" id="GO:0005643">
    <property type="term" value="C:nuclear pore"/>
    <property type="evidence" value="ECO:0007669"/>
    <property type="project" value="TreeGrafter"/>
</dbReference>
<evidence type="ECO:0000256" key="1">
    <source>
        <dbReference type="ARBA" id="ARBA00022553"/>
    </source>
</evidence>
<name>A0A8S9X5A0_APOLU</name>
<dbReference type="Gene3D" id="1.25.40.10">
    <property type="entry name" value="Tetratricopeptide repeat domain"/>
    <property type="match status" value="1"/>
</dbReference>
<feature type="compositionally biased region" description="Polar residues" evidence="7">
    <location>
        <begin position="2439"/>
        <end position="2455"/>
    </location>
</feature>
<keyword evidence="1" id="KW-0597">Phosphoprotein</keyword>
<feature type="region of interest" description="Disordered" evidence="7">
    <location>
        <begin position="1851"/>
        <end position="1880"/>
    </location>
</feature>
<dbReference type="InterPro" id="IPR000156">
    <property type="entry name" value="Ran_bind_dom"/>
</dbReference>
<keyword evidence="3 5" id="KW-0863">Zinc-finger</keyword>
<feature type="region of interest" description="Disordered" evidence="7">
    <location>
        <begin position="1666"/>
        <end position="1688"/>
    </location>
</feature>
<dbReference type="GO" id="GO:0005737">
    <property type="term" value="C:cytoplasm"/>
    <property type="evidence" value="ECO:0007669"/>
    <property type="project" value="TreeGrafter"/>
</dbReference>
<feature type="compositionally biased region" description="Basic and acidic residues" evidence="7">
    <location>
        <begin position="2021"/>
        <end position="2041"/>
    </location>
</feature>
<evidence type="ECO:0000256" key="2">
    <source>
        <dbReference type="ARBA" id="ARBA00022723"/>
    </source>
</evidence>
<dbReference type="SUPFAM" id="SSF90209">
    <property type="entry name" value="Ran binding protein zinc finger-like"/>
    <property type="match status" value="3"/>
</dbReference>
<keyword evidence="2" id="KW-0479">Metal-binding</keyword>
<feature type="compositionally biased region" description="Polar residues" evidence="7">
    <location>
        <begin position="1666"/>
        <end position="1677"/>
    </location>
</feature>
<feature type="domain" description="RanBP2-type" evidence="9">
    <location>
        <begin position="1787"/>
        <end position="1816"/>
    </location>
</feature>
<dbReference type="SMART" id="SM00547">
    <property type="entry name" value="ZnF_RBZ"/>
    <property type="match status" value="3"/>
</dbReference>
<evidence type="ECO:0000256" key="5">
    <source>
        <dbReference type="PROSITE-ProRule" id="PRU00322"/>
    </source>
</evidence>
<dbReference type="SUPFAM" id="SSF50729">
    <property type="entry name" value="PH domain-like"/>
    <property type="match status" value="4"/>
</dbReference>
<dbReference type="SUPFAM" id="SSF48452">
    <property type="entry name" value="TPR-like"/>
    <property type="match status" value="1"/>
</dbReference>
<evidence type="ECO:0000259" key="9">
    <source>
        <dbReference type="PROSITE" id="PS50199"/>
    </source>
</evidence>
<evidence type="ECO:0000313" key="11">
    <source>
        <dbReference type="Proteomes" id="UP000466442"/>
    </source>
</evidence>
<dbReference type="PANTHER" id="PTHR23138:SF87">
    <property type="entry name" value="E3 SUMO-PROTEIN LIGASE RANBP2"/>
    <property type="match status" value="1"/>
</dbReference>
<dbReference type="InterPro" id="IPR036443">
    <property type="entry name" value="Znf_RanBP2_sf"/>
</dbReference>
<dbReference type="InterPro" id="IPR019734">
    <property type="entry name" value="TPR_rpt"/>
</dbReference>
<dbReference type="EMBL" id="WIXP02000010">
    <property type="protein sequence ID" value="KAF6203684.1"/>
    <property type="molecule type" value="Genomic_DNA"/>
</dbReference>
<feature type="region of interest" description="Disordered" evidence="7">
    <location>
        <begin position="2439"/>
        <end position="2486"/>
    </location>
</feature>
<dbReference type="InterPro" id="IPR045255">
    <property type="entry name" value="RanBP1-like"/>
</dbReference>
<evidence type="ECO:0000256" key="4">
    <source>
        <dbReference type="ARBA" id="ARBA00022833"/>
    </source>
</evidence>
<dbReference type="Pfam" id="PF00638">
    <property type="entry name" value="Ran_BP1"/>
    <property type="match status" value="4"/>
</dbReference>
<feature type="domain" description="RanBP2-type" evidence="9">
    <location>
        <begin position="1888"/>
        <end position="1917"/>
    </location>
</feature>
<comment type="caution">
    <text evidence="10">The sequence shown here is derived from an EMBL/GenBank/DDBJ whole genome shotgun (WGS) entry which is preliminary data.</text>
</comment>
<dbReference type="SMART" id="SM00160">
    <property type="entry name" value="RanBD"/>
    <property type="match status" value="4"/>
</dbReference>
<feature type="domain" description="RanBD1" evidence="8">
    <location>
        <begin position="1159"/>
        <end position="1291"/>
    </location>
</feature>
<feature type="region of interest" description="Disordered" evidence="7">
    <location>
        <begin position="2016"/>
        <end position="2041"/>
    </location>
</feature>
<dbReference type="GO" id="GO:0005096">
    <property type="term" value="F:GTPase activator activity"/>
    <property type="evidence" value="ECO:0007669"/>
    <property type="project" value="TreeGrafter"/>
</dbReference>
<gene>
    <name evidence="10" type="ORF">GE061_002017</name>
</gene>
<feature type="region of interest" description="Disordered" evidence="7">
    <location>
        <begin position="2171"/>
        <end position="2192"/>
    </location>
</feature>
<reference evidence="10" key="1">
    <citation type="journal article" date="2021" name="Mol. Ecol. Resour.">
        <title>Apolygus lucorum genome provides insights into omnivorousness and mesophyll feeding.</title>
        <authorList>
            <person name="Liu Y."/>
            <person name="Liu H."/>
            <person name="Wang H."/>
            <person name="Huang T."/>
            <person name="Liu B."/>
            <person name="Yang B."/>
            <person name="Yin L."/>
            <person name="Li B."/>
            <person name="Zhang Y."/>
            <person name="Zhang S."/>
            <person name="Jiang F."/>
            <person name="Zhang X."/>
            <person name="Ren Y."/>
            <person name="Wang B."/>
            <person name="Wang S."/>
            <person name="Lu Y."/>
            <person name="Wu K."/>
            <person name="Fan W."/>
            <person name="Wang G."/>
        </authorList>
    </citation>
    <scope>NUCLEOTIDE SEQUENCE</scope>
    <source>
        <strain evidence="10">12Hb</strain>
    </source>
</reference>
<dbReference type="PROSITE" id="PS50196">
    <property type="entry name" value="RANBD1"/>
    <property type="match status" value="4"/>
</dbReference>
<dbReference type="GO" id="GO:0008270">
    <property type="term" value="F:zinc ion binding"/>
    <property type="evidence" value="ECO:0007669"/>
    <property type="project" value="UniProtKB-KW"/>
</dbReference>
<keyword evidence="4" id="KW-0862">Zinc</keyword>
<feature type="compositionally biased region" description="Polar residues" evidence="7">
    <location>
        <begin position="1407"/>
        <end position="1416"/>
    </location>
</feature>
<evidence type="ECO:0000256" key="7">
    <source>
        <dbReference type="SAM" id="MobiDB-lite"/>
    </source>
</evidence>
<feature type="domain" description="RanBD1" evidence="8">
    <location>
        <begin position="2043"/>
        <end position="2177"/>
    </location>
</feature>
<keyword evidence="11" id="KW-1185">Reference proteome</keyword>
<dbReference type="PROSITE" id="PS50005">
    <property type="entry name" value="TPR"/>
    <property type="match status" value="1"/>
</dbReference>
<evidence type="ECO:0008006" key="12">
    <source>
        <dbReference type="Google" id="ProtNLM"/>
    </source>
</evidence>
<dbReference type="CDD" id="cd00835">
    <property type="entry name" value="RanBD_family"/>
    <property type="match status" value="2"/>
</dbReference>
<dbReference type="Pfam" id="PF00641">
    <property type="entry name" value="Zn_ribbon_RanBP"/>
    <property type="match status" value="3"/>
</dbReference>
<dbReference type="SMART" id="SM00028">
    <property type="entry name" value="TPR"/>
    <property type="match status" value="2"/>
</dbReference>
<dbReference type="Gene3D" id="2.30.29.30">
    <property type="entry name" value="Pleckstrin-homology domain (PH domain)/Phosphotyrosine-binding domain (PTB)"/>
    <property type="match status" value="4"/>
</dbReference>
<dbReference type="InterPro" id="IPR011990">
    <property type="entry name" value="TPR-like_helical_dom_sf"/>
</dbReference>
<dbReference type="Gene3D" id="4.10.1060.10">
    <property type="entry name" value="Zinc finger, RanBP2-type"/>
    <property type="match status" value="3"/>
</dbReference>
<feature type="compositionally biased region" description="Polar residues" evidence="7">
    <location>
        <begin position="2174"/>
        <end position="2189"/>
    </location>
</feature>
<feature type="region of interest" description="Disordered" evidence="7">
    <location>
        <begin position="1331"/>
        <end position="1365"/>
    </location>
</feature>
<feature type="domain" description="RanBD1" evidence="8">
    <location>
        <begin position="1534"/>
        <end position="1671"/>
    </location>
</feature>
<feature type="compositionally biased region" description="Acidic residues" evidence="7">
    <location>
        <begin position="2461"/>
        <end position="2471"/>
    </location>
</feature>
<evidence type="ECO:0000256" key="3">
    <source>
        <dbReference type="ARBA" id="ARBA00022771"/>
    </source>
</evidence>
<dbReference type="Proteomes" id="UP000466442">
    <property type="component" value="Unassembled WGS sequence"/>
</dbReference>
<evidence type="ECO:0000313" key="10">
    <source>
        <dbReference type="EMBL" id="KAF6203684.1"/>
    </source>
</evidence>
<feature type="compositionally biased region" description="Polar residues" evidence="7">
    <location>
        <begin position="1748"/>
        <end position="1769"/>
    </location>
</feature>
<accession>A0A8S9X5A0</accession>
<dbReference type="PROSITE" id="PS50199">
    <property type="entry name" value="ZF_RANBP2_2"/>
    <property type="match status" value="3"/>
</dbReference>
<sequence length="2615" mass="287587">MFRNKSEVDMYVVTSLQKIKSERERNLRALHAAQLYFKVQDFESARKYVLMHLAEKEDSAVAHKLLGDALEGLGQKSKAIAAYKRSLELQASQSGLLLKICELLCSKDIEFDPGMAKYCLERASSLFPHAPAVFSLKEKLLSADSSVTQDDFERLIVAELKARPSDVNVRVKLLKLHLDLKKVELAYNHVIDVESKQLHSNSLVWYQCSSEIFKAFYDNFPKKCDWEFFVMWMSALDRRCYLSLDETSEDPSDIVVTTDAIYTLDQTIYLSSQKVAKAPEIYLEFLRHITGQLAFHLAVLLMKRAKKETSMWKDTKKTISPLLIFAACDPPNTDANWCLSIKENQRKLLNIWAHQGRCRFVQSGYLLNALVKECQSVKMFMDKVNHFAVTDWRKRVYEKTFISVDDVGFSTSYFVTSASYASIPQKIPFPDNLKPSLYVQSFEMNYLGSLHHLVWLGLQVLQNSRSVLTCRLSSFFNTTLFKNNLQYTVTNLHNTGVETLNQLDVDAFLFATIFCTGAVLDDQQVNGYFSPDRPALLPANITPTLCTQQQAKWWASACSITNAGGRSLGNNVKMSDLRHNLQRGIEVVRGDGLPLPLLVILARTFGLMGLEADSIEESEGCENRAVDLWRIAVPQLERLASNQNINKFTSKTKLFDFAVKDLPSNEVNALLDEGRFYIASYYMNKEQYERSLDVFKLLRTAQSNYNMAHIYLKLAEEQMSGLRGEEITSDLRCKHAVLATKARDALQVAREIIKGDNNHPLQHKIKTKTIEVEDLLSRIERENGFERDASDASISLGSGGSPTEEKLATPLTFTKIHGRTPAAASTPRMTTETRMRQNNSEVMDLANMQQSTNQLKLQQIMEQSKLILDRMDSIIFEQRSQRSLIEDLTAKFNHMETEVKTVLADIKKEVKKSDLYNMLDDDDYGAEEISNYQYPTITPQNTSRGMMYPPNQRPAVPPEAAQFVGGVPVPQYFSPRVDQMYHNSVNFFNSQGTLPFVDGQSVPDYLRGLNHPKFPQAIPNTMAAAIPPVVPMGLNQGAPMMANPAGAIHGLLPQPKFSTSAGMTHGLTEQGFTGRGPTNVVITTSDTLPTGTPPVQPTLSVTIPPQHRLGDTSAVHQFQISFPASQNLSQIKPAAMQMAATAKVTEVVESDDDTESPTSFEPIASLPVKTNLLTGEENENVLFDERAKLFRFSDQTWKEKGVGNIKILKSKTGNKYRILMRREKVQDICANHFITADMKLEFLQEKSWFWVAQDFAEEISKLEKFSVRFKLSNEAKEFKTIFDGAVEALKTASTPRTNLNASAQAKSDVSASSTPERSTILAPSRLFSGNVSASSTQSPSNTLFGTPQPSIFGKTPTSSPGLGASATAVTGKSTFGGFTFSTTPKVVSAPEPKVEQKEVETKKTDSPFANWSFSKTNDNKPGFGISSDQKSVESNKPLFGSDQKSDSSKPLFSTKTTFSDFGSLAKSASNQESPLTKLLNENKNSASNIFPGAGAPVFGSKPLGFQTSTTVNSSVGGEVSSSQENEDDFVPSADFAPVIPLPELVEVKSGEENEEILFKERAKLFRYDKNIKEWRDRGVGDMKILKNKETGIVRLLMRREQVHKVCCNHRLTKDLELNKSKTNEKAYCWNVTDFSDDANGTFQQFTIKFKTAEQGLNFEETFKNEQATMTSSPTKSVDQGKKNDKPPLSSLVVKAQGSWDCDACLINNTSSATSCAACGTSKPGVDPSPKKDQKPKSTFTFGIPAAVSTGTPPASFGSDLSQSAKQSTAPPAAGDGKPPLSSLVKKAPGSWECTTCYVTNDAKNVKCLSCATPQPGSKPSTVDPPVSQFSFGIPPEATKSAEAATFSFGMPSAAKSDQNKPPFGAATTTKKNEDSNKLPPLSALLTQPEGSWECKACYSRNDDTAILCAACKTSRPGVTVLSTSNLSSGATFSFGNIGASLPSQTTSITKEVTITPVTKKDESSSGFSFGSGAAKEFGGGDASEAANTSKPVFSFGGSIGGNESFGKSTFQFSMPAFDPKSPAKNDASDNEVSDREDLNDSIHFEPVVPLPDLVATKTGEEDETALYCHRAKLFRFDSKAKEWKERGLGDVKILQHNVTGKKRLLMRREPIMKLCLNHYLTEAIEMKPQDEKSWMWLATDFSLGEKSEEKFAIRFKTKEIAQEFFDAVEKAKQTTDTPSQLPAAKSSSAPEDDDDVVYVETIMASEELVKKARALKLPDNFYLYLDRPPCPGCVGCEPEDDGNEQVSAAGGVPKSTITLKPSVIVPSPVQSPKATDNPFSVASKPVEQNLSTNQPLFGTPTTTFSFKQATSFGATDKTSQIPHQPFFSKEVTSFSSPLKSAQGISIFGNVSSTTPSTAVTQPSIQPSPLQPSIFSKDMPTFGSVAASSPTFGNNGSATPGFLNKDVTTFGSLAANASPAAPPTFLAPKSDFSWEGAGTSLFSHLSNQPAPANPNVSKGEDGDQGGEEDDPEKESQGIHFEPIIPLPDKIELSTGEEDEEVLFNERAKLFRYSTDTKEWKERGVGAMKVLRHKTNNSCRLLMRREQVHKIVCNQRITEDLVLAPMNKSETSTTWVGMNLAQEYTSPQAETLALKLKNKDLLAKFQSVVNEAIASLK</sequence>
<proteinExistence type="predicted"/>
<protein>
    <recommendedName>
        <fullName evidence="12">E3 SUMO-protein ligase RanBP2</fullName>
    </recommendedName>
</protein>